<dbReference type="InterPro" id="IPR011642">
    <property type="entry name" value="Gate_dom"/>
</dbReference>
<dbReference type="eggNOG" id="COG1972">
    <property type="taxonomic scope" value="Bacteria"/>
</dbReference>
<accession>K9VJ04</accession>
<dbReference type="Pfam" id="PF07662">
    <property type="entry name" value="Nucleos_tra2_C"/>
    <property type="match status" value="1"/>
</dbReference>
<reference evidence="12 13" key="1">
    <citation type="submission" date="2012-05" db="EMBL/GenBank/DDBJ databases">
        <title>Finished chromosome of genome of Oscillatoria sp. PCC 7112.</title>
        <authorList>
            <consortium name="US DOE Joint Genome Institute"/>
            <person name="Gugger M."/>
            <person name="Coursin T."/>
            <person name="Rippka R."/>
            <person name="Tandeau De Marsac N."/>
            <person name="Huntemann M."/>
            <person name="Wei C.-L."/>
            <person name="Han J."/>
            <person name="Detter J.C."/>
            <person name="Han C."/>
            <person name="Tapia R."/>
            <person name="Davenport K."/>
            <person name="Daligault H."/>
            <person name="Erkkila T."/>
            <person name="Gu W."/>
            <person name="Munk A.C.C."/>
            <person name="Teshima H."/>
            <person name="Xu Y."/>
            <person name="Chain P."/>
            <person name="Chen A."/>
            <person name="Krypides N."/>
            <person name="Mavromatis K."/>
            <person name="Markowitz V."/>
            <person name="Szeto E."/>
            <person name="Ivanova N."/>
            <person name="Mikhailova N."/>
            <person name="Ovchinnikova G."/>
            <person name="Pagani I."/>
            <person name="Pati A."/>
            <person name="Goodwin L."/>
            <person name="Peters L."/>
            <person name="Pitluck S."/>
            <person name="Woyke T."/>
            <person name="Kerfeld C."/>
        </authorList>
    </citation>
    <scope>NUCLEOTIDE SEQUENCE [LARGE SCALE GENOMIC DNA]</scope>
    <source>
        <strain evidence="12 13">PCC 7112</strain>
    </source>
</reference>
<dbReference type="GO" id="GO:0005886">
    <property type="term" value="C:plasma membrane"/>
    <property type="evidence" value="ECO:0007669"/>
    <property type="project" value="UniProtKB-SubCell"/>
</dbReference>
<feature type="transmembrane region" description="Helical" evidence="8">
    <location>
        <begin position="420"/>
        <end position="440"/>
    </location>
</feature>
<feature type="transmembrane region" description="Helical" evidence="8">
    <location>
        <begin position="211"/>
        <end position="230"/>
    </location>
</feature>
<dbReference type="HOGENOM" id="CLU_016813_4_2_3"/>
<evidence type="ECO:0000313" key="12">
    <source>
        <dbReference type="EMBL" id="AFZ07482.1"/>
    </source>
</evidence>
<dbReference type="PATRIC" id="fig|179408.3.peg.3792"/>
<keyword evidence="3" id="KW-1003">Cell membrane</keyword>
<name>K9VJ04_9CYAN</name>
<evidence type="ECO:0000256" key="7">
    <source>
        <dbReference type="SAM" id="MobiDB-lite"/>
    </source>
</evidence>
<keyword evidence="6 8" id="KW-0472">Membrane</keyword>
<comment type="similarity">
    <text evidence="2">Belongs to the concentrative nucleoside transporter (CNT) (TC 2.A.41) family.</text>
</comment>
<evidence type="ECO:0000256" key="2">
    <source>
        <dbReference type="ARBA" id="ARBA00009033"/>
    </source>
</evidence>
<dbReference type="InterPro" id="IPR008276">
    <property type="entry name" value="C_nuclsd_transpt"/>
</dbReference>
<evidence type="ECO:0000259" key="11">
    <source>
        <dbReference type="Pfam" id="PF07670"/>
    </source>
</evidence>
<dbReference type="RefSeq" id="WP_015176760.1">
    <property type="nucleotide sequence ID" value="NC_019729.1"/>
</dbReference>
<feature type="transmembrane region" description="Helical" evidence="8">
    <location>
        <begin position="148"/>
        <end position="165"/>
    </location>
</feature>
<feature type="transmembrane region" description="Helical" evidence="8">
    <location>
        <begin position="383"/>
        <end position="408"/>
    </location>
</feature>
<dbReference type="GO" id="GO:0015293">
    <property type="term" value="F:symporter activity"/>
    <property type="evidence" value="ECO:0007669"/>
    <property type="project" value="TreeGrafter"/>
</dbReference>
<keyword evidence="13" id="KW-1185">Reference proteome</keyword>
<dbReference type="InterPro" id="IPR002668">
    <property type="entry name" value="CNT_N_dom"/>
</dbReference>
<evidence type="ECO:0000256" key="4">
    <source>
        <dbReference type="ARBA" id="ARBA00022692"/>
    </source>
</evidence>
<feature type="transmembrane region" description="Helical" evidence="8">
    <location>
        <begin position="6"/>
        <end position="23"/>
    </location>
</feature>
<organism evidence="12 13">
    <name type="scientific">Phormidium nigroviride PCC 7112</name>
    <dbReference type="NCBI Taxonomy" id="179408"/>
    <lineage>
        <taxon>Bacteria</taxon>
        <taxon>Bacillati</taxon>
        <taxon>Cyanobacteriota</taxon>
        <taxon>Cyanophyceae</taxon>
        <taxon>Oscillatoriophycideae</taxon>
        <taxon>Oscillatoriales</taxon>
        <taxon>Oscillatoriaceae</taxon>
        <taxon>Phormidium</taxon>
    </lineage>
</organism>
<evidence type="ECO:0000256" key="8">
    <source>
        <dbReference type="SAM" id="Phobius"/>
    </source>
</evidence>
<sequence precursor="true">MSIYNLISFLGIFGLCAIAWVFSENRKVQYIPWRVIIWGIGLQLVLGFLVFLFPPTRLALEWFTSLLDGVFTAADFGARFVFGNNIVPIPGKDPEVNLGYIFAFRALPTVVFFSGLMALLYNIGVIQIITELFAKIFYMTMRLSGAEALSGAANIFVGIEAAIVVKPYLPQMTRSELCAILSCCFGTAASSTLAIYVSYLKPVFPNILGHLVSASIIAIPACFVLSKILVPETGVPVTMGGIPKGEPKPKGREFVGDEIAENDGEVREQETVGGEPIERVSPLDAAIIGALDGVKMSVSIAAVLILILGLVSLINQVLGASTLTKIEGTLFYPLTLLTGVPFEDSWEASVIIGRRLLETAIPPYRSLAEAAAKGEVSDRTVLIVSYALSGFAHLASVGIFVGGTIALIPSRRKDISELGWKALFVGTLATMMIACIAGTFDTGDASILGAKTAPAAPLTAPDSPKPSASPTANSKPSVAPAIASPKPSPNAEKVAPRTQESPSSESKKNP</sequence>
<protein>
    <submittedName>
        <fullName evidence="12">Na+ dependent nucleoside transporter domain protein</fullName>
    </submittedName>
</protein>
<feature type="compositionally biased region" description="Polar residues" evidence="7">
    <location>
        <begin position="466"/>
        <end position="476"/>
    </location>
</feature>
<feature type="transmembrane region" description="Helical" evidence="8">
    <location>
        <begin position="35"/>
        <end position="53"/>
    </location>
</feature>
<evidence type="ECO:0000313" key="13">
    <source>
        <dbReference type="Proteomes" id="UP000010478"/>
    </source>
</evidence>
<feature type="domain" description="Nucleoside transporter/FeoB GTPase Gate" evidence="11">
    <location>
        <begin position="103"/>
        <end position="201"/>
    </location>
</feature>
<proteinExistence type="inferred from homology"/>
<feature type="transmembrane region" description="Helical" evidence="8">
    <location>
        <begin position="298"/>
        <end position="318"/>
    </location>
</feature>
<evidence type="ECO:0000259" key="10">
    <source>
        <dbReference type="Pfam" id="PF07662"/>
    </source>
</evidence>
<dbReference type="KEGG" id="oni:Osc7112_3091"/>
<evidence type="ECO:0000256" key="6">
    <source>
        <dbReference type="ARBA" id="ARBA00023136"/>
    </source>
</evidence>
<evidence type="ECO:0000256" key="3">
    <source>
        <dbReference type="ARBA" id="ARBA00022475"/>
    </source>
</evidence>
<feature type="domain" description="Concentrative nucleoside transporter N-terminal" evidence="9">
    <location>
        <begin position="10"/>
        <end position="84"/>
    </location>
</feature>
<dbReference type="STRING" id="179408.Osc7112_3091"/>
<comment type="subcellular location">
    <subcellularLocation>
        <location evidence="1">Cell membrane</location>
        <topology evidence="1">Multi-pass membrane protein</topology>
    </subcellularLocation>
</comment>
<feature type="region of interest" description="Disordered" evidence="7">
    <location>
        <begin position="455"/>
        <end position="510"/>
    </location>
</feature>
<dbReference type="Pfam" id="PF07670">
    <property type="entry name" value="Gate"/>
    <property type="match status" value="1"/>
</dbReference>
<feature type="transmembrane region" description="Helical" evidence="8">
    <location>
        <begin position="177"/>
        <end position="199"/>
    </location>
</feature>
<dbReference type="PANTHER" id="PTHR10590">
    <property type="entry name" value="SODIUM/NUCLEOSIDE COTRANSPORTER"/>
    <property type="match status" value="1"/>
</dbReference>
<dbReference type="Proteomes" id="UP000010478">
    <property type="component" value="Chromosome"/>
</dbReference>
<evidence type="ECO:0000256" key="1">
    <source>
        <dbReference type="ARBA" id="ARBA00004651"/>
    </source>
</evidence>
<feature type="transmembrane region" description="Helical" evidence="8">
    <location>
        <begin position="102"/>
        <end position="128"/>
    </location>
</feature>
<dbReference type="PANTHER" id="PTHR10590:SF4">
    <property type="entry name" value="SOLUTE CARRIER FAMILY 28 MEMBER 3"/>
    <property type="match status" value="1"/>
</dbReference>
<evidence type="ECO:0000259" key="9">
    <source>
        <dbReference type="Pfam" id="PF01773"/>
    </source>
</evidence>
<dbReference type="InterPro" id="IPR011657">
    <property type="entry name" value="CNT_C_dom"/>
</dbReference>
<dbReference type="AlphaFoldDB" id="K9VJ04"/>
<dbReference type="OrthoDB" id="9766455at2"/>
<dbReference type="EMBL" id="CP003614">
    <property type="protein sequence ID" value="AFZ07482.1"/>
    <property type="molecule type" value="Genomic_DNA"/>
</dbReference>
<evidence type="ECO:0000256" key="5">
    <source>
        <dbReference type="ARBA" id="ARBA00022989"/>
    </source>
</evidence>
<keyword evidence="5 8" id="KW-1133">Transmembrane helix</keyword>
<gene>
    <name evidence="12" type="ORF">Osc7112_3091</name>
</gene>
<dbReference type="Pfam" id="PF01773">
    <property type="entry name" value="Nucleos_tra2_N"/>
    <property type="match status" value="1"/>
</dbReference>
<keyword evidence="4 8" id="KW-0812">Transmembrane</keyword>
<feature type="domain" description="Concentrative nucleoside transporter C-terminal" evidence="10">
    <location>
        <begin position="210"/>
        <end position="438"/>
    </location>
</feature>
<dbReference type="GO" id="GO:0005337">
    <property type="term" value="F:nucleoside transmembrane transporter activity"/>
    <property type="evidence" value="ECO:0007669"/>
    <property type="project" value="InterPro"/>
</dbReference>